<name>A0ABR1P6M3_DIAER</name>
<dbReference type="SUPFAM" id="SSF56317">
    <property type="entry name" value="Carbon-nitrogen hydrolase"/>
    <property type="match status" value="1"/>
</dbReference>
<dbReference type="InterPro" id="IPR003010">
    <property type="entry name" value="C-N_Hydrolase"/>
</dbReference>
<dbReference type="PROSITE" id="PS50263">
    <property type="entry name" value="CN_HYDROLASE"/>
    <property type="match status" value="1"/>
</dbReference>
<protein>
    <recommendedName>
        <fullName evidence="2">CN hydrolase domain-containing protein</fullName>
    </recommendedName>
</protein>
<dbReference type="Gene3D" id="3.60.110.10">
    <property type="entry name" value="Carbon-nitrogen hydrolase"/>
    <property type="match status" value="1"/>
</dbReference>
<keyword evidence="1" id="KW-0378">Hydrolase</keyword>
<evidence type="ECO:0000313" key="4">
    <source>
        <dbReference type="Proteomes" id="UP001430848"/>
    </source>
</evidence>
<evidence type="ECO:0000256" key="1">
    <source>
        <dbReference type="ARBA" id="ARBA00022801"/>
    </source>
</evidence>
<reference evidence="3 4" key="1">
    <citation type="submission" date="2024-02" db="EMBL/GenBank/DDBJ databases">
        <title>De novo assembly and annotation of 12 fungi associated with fruit tree decline syndrome in Ontario, Canada.</title>
        <authorList>
            <person name="Sulman M."/>
            <person name="Ellouze W."/>
            <person name="Ilyukhin E."/>
        </authorList>
    </citation>
    <scope>NUCLEOTIDE SEQUENCE [LARGE SCALE GENOMIC DNA]</scope>
    <source>
        <strain evidence="3 4">M169</strain>
    </source>
</reference>
<dbReference type="Gene3D" id="3.40.50.1820">
    <property type="entry name" value="alpha/beta hydrolase"/>
    <property type="match status" value="1"/>
</dbReference>
<feature type="domain" description="CN hydrolase" evidence="2">
    <location>
        <begin position="82"/>
        <end position="400"/>
    </location>
</feature>
<accession>A0ABR1P6M3</accession>
<proteinExistence type="predicted"/>
<dbReference type="EMBL" id="JAKNSF020000037">
    <property type="protein sequence ID" value="KAK7727609.1"/>
    <property type="molecule type" value="Genomic_DNA"/>
</dbReference>
<dbReference type="InterPro" id="IPR050345">
    <property type="entry name" value="Aliph_Amidase/BUP"/>
</dbReference>
<keyword evidence="4" id="KW-1185">Reference proteome</keyword>
<dbReference type="Proteomes" id="UP001430848">
    <property type="component" value="Unassembled WGS sequence"/>
</dbReference>
<evidence type="ECO:0000313" key="3">
    <source>
        <dbReference type="EMBL" id="KAK7727609.1"/>
    </source>
</evidence>
<evidence type="ECO:0000259" key="2">
    <source>
        <dbReference type="PROSITE" id="PS50263"/>
    </source>
</evidence>
<sequence>MHQMAEKYFSALVPQSHAALEKPVDFAVPDITIPKTYIICEDDEAFPTAAQHHWADSLGIKAASVSGGHTAFASVPDKLAAILAGVVEPGMGPNQLADPREKILGRMLKLLADAASQGAKLVVFPELAFTTFFPRHQIDDPVKNAEFFEPESHDNPHAMVDSPRLKPFFEKAKELCTDVYVGYAERWTDEGGKVTDYNSTIYYSASAGRVIAKYRKVHLPGTKEPIDDKTGRGVEQQLEKRYFTPGNFGFQAFRAPDLVTGSLKAAGSSAAGEADAKESEGNGDPIIGMIICNDRRWSEAWRCYGLQGAELVLDGYNTTSYAPQYDGTPEEQEAEALFHHHISCQGGSYTNACFSVNTAKCGVEDGGGLIAGTVIYDPNGHVVAESKTKGDELVVATIDLALCRKGKERVFAFEKHRRVEHYGRLIGQVGVEEPPLLA</sequence>
<dbReference type="InterPro" id="IPR029058">
    <property type="entry name" value="AB_hydrolase_fold"/>
</dbReference>
<dbReference type="Pfam" id="PF00795">
    <property type="entry name" value="CN_hydrolase"/>
    <property type="match status" value="1"/>
</dbReference>
<dbReference type="PANTHER" id="PTHR43674:SF12">
    <property type="entry name" value="NITRILASE C965.09-RELATED"/>
    <property type="match status" value="1"/>
</dbReference>
<comment type="caution">
    <text evidence="3">The sequence shown here is derived from an EMBL/GenBank/DDBJ whole genome shotgun (WGS) entry which is preliminary data.</text>
</comment>
<organism evidence="3 4">
    <name type="scientific">Diaporthe eres</name>
    <name type="common">Phomopsis oblonga</name>
    <dbReference type="NCBI Taxonomy" id="83184"/>
    <lineage>
        <taxon>Eukaryota</taxon>
        <taxon>Fungi</taxon>
        <taxon>Dikarya</taxon>
        <taxon>Ascomycota</taxon>
        <taxon>Pezizomycotina</taxon>
        <taxon>Sordariomycetes</taxon>
        <taxon>Sordariomycetidae</taxon>
        <taxon>Diaporthales</taxon>
        <taxon>Diaporthaceae</taxon>
        <taxon>Diaporthe</taxon>
        <taxon>Diaporthe eres species complex</taxon>
    </lineage>
</organism>
<dbReference type="InterPro" id="IPR036526">
    <property type="entry name" value="C-N_Hydrolase_sf"/>
</dbReference>
<dbReference type="PANTHER" id="PTHR43674">
    <property type="entry name" value="NITRILASE C965.09-RELATED"/>
    <property type="match status" value="1"/>
</dbReference>
<gene>
    <name evidence="3" type="ORF">SLS63_007051</name>
</gene>